<dbReference type="Pfam" id="PF00078">
    <property type="entry name" value="RVT_1"/>
    <property type="match status" value="1"/>
</dbReference>
<dbReference type="InterPro" id="IPR043128">
    <property type="entry name" value="Rev_trsase/Diguanyl_cyclase"/>
</dbReference>
<dbReference type="Gene3D" id="3.30.70.270">
    <property type="match status" value="1"/>
</dbReference>
<dbReference type="InterPro" id="IPR000477">
    <property type="entry name" value="RT_dom"/>
</dbReference>
<dbReference type="AlphaFoldDB" id="A0A7E5VIK7"/>
<protein>
    <submittedName>
        <fullName evidence="3">Uncharacterized protein LOC113494078</fullName>
    </submittedName>
</protein>
<sequence length="452" mass="51983">MHSSVQDDELLRKFWELEEPSGTKRMLTEEETKCEELFKTTTTRNKDGRYVVKLPVRDTNLVDQGVESKGIAEKRLKGLEVRLARNDKLKVEYAKVIQEYLSLNHMVEVSDRDSIRGVYLPHHAVVREDRETTKVRVVFDASCKYNNGRSLNDDLMVGPALQDDLRHIIMRWRVHRICIVADIVKMYRQVLVNRQDTPLQRILWRDDPEKEIKAYELITVTFGTASAPYLAVKALQQLAADECGDNLDLAKIIVSDFYMDDLMSGAETEEDAFKIYTDITKILGKGGFELQKWKSNCQGLLNKIRDGNDEALQIKTDELTKILGLTWNARDDCFQYSLELKPIAGPATKRKIIADITRLFDPLGWLAPSIIVAKTLIQKLWLAGLQWDEEVPKNLLKEWVTYRENLASLVDIKVPRWLNTKKQVKRELYGFSDASKLAYAAVVYLRVVDDMG</sequence>
<dbReference type="InParanoid" id="A0A7E5VIK7"/>
<evidence type="ECO:0000259" key="1">
    <source>
        <dbReference type="Pfam" id="PF00078"/>
    </source>
</evidence>
<proteinExistence type="predicted"/>
<dbReference type="PANTHER" id="PTHR47331:SF1">
    <property type="entry name" value="GAG-LIKE PROTEIN"/>
    <property type="match status" value="1"/>
</dbReference>
<dbReference type="Gene3D" id="3.10.10.10">
    <property type="entry name" value="HIV Type 1 Reverse Transcriptase, subunit A, domain 1"/>
    <property type="match status" value="1"/>
</dbReference>
<dbReference type="RefSeq" id="XP_026728026.1">
    <property type="nucleotide sequence ID" value="XM_026872225.1"/>
</dbReference>
<feature type="domain" description="Reverse transcriptase" evidence="1">
    <location>
        <begin position="138"/>
        <end position="296"/>
    </location>
</feature>
<dbReference type="Proteomes" id="UP000322000">
    <property type="component" value="Chromosome 5"/>
</dbReference>
<dbReference type="GeneID" id="113494078"/>
<name>A0A7E5VIK7_TRINI</name>
<dbReference type="SUPFAM" id="SSF56672">
    <property type="entry name" value="DNA/RNA polymerases"/>
    <property type="match status" value="1"/>
</dbReference>
<dbReference type="GO" id="GO:0071897">
    <property type="term" value="P:DNA biosynthetic process"/>
    <property type="evidence" value="ECO:0007669"/>
    <property type="project" value="UniProtKB-ARBA"/>
</dbReference>
<dbReference type="InterPro" id="IPR043502">
    <property type="entry name" value="DNA/RNA_pol_sf"/>
</dbReference>
<dbReference type="CDD" id="cd01644">
    <property type="entry name" value="RT_pepA17"/>
    <property type="match status" value="1"/>
</dbReference>
<reference evidence="3" key="1">
    <citation type="submission" date="2025-08" db="UniProtKB">
        <authorList>
            <consortium name="RefSeq"/>
        </authorList>
    </citation>
    <scope>IDENTIFICATION</scope>
</reference>
<organism evidence="2 3">
    <name type="scientific">Trichoplusia ni</name>
    <name type="common">Cabbage looper</name>
    <dbReference type="NCBI Taxonomy" id="7111"/>
    <lineage>
        <taxon>Eukaryota</taxon>
        <taxon>Metazoa</taxon>
        <taxon>Ecdysozoa</taxon>
        <taxon>Arthropoda</taxon>
        <taxon>Hexapoda</taxon>
        <taxon>Insecta</taxon>
        <taxon>Pterygota</taxon>
        <taxon>Neoptera</taxon>
        <taxon>Endopterygota</taxon>
        <taxon>Lepidoptera</taxon>
        <taxon>Glossata</taxon>
        <taxon>Ditrysia</taxon>
        <taxon>Noctuoidea</taxon>
        <taxon>Noctuidae</taxon>
        <taxon>Plusiinae</taxon>
        <taxon>Trichoplusia</taxon>
    </lineage>
</organism>
<dbReference type="PANTHER" id="PTHR47331">
    <property type="entry name" value="PHD-TYPE DOMAIN-CONTAINING PROTEIN"/>
    <property type="match status" value="1"/>
</dbReference>
<accession>A0A7E5VIK7</accession>
<dbReference type="OrthoDB" id="8065733at2759"/>
<dbReference type="KEGG" id="tnl:113494078"/>
<gene>
    <name evidence="3" type="primary">LOC113494078</name>
</gene>
<keyword evidence="2" id="KW-1185">Reference proteome</keyword>
<evidence type="ECO:0000313" key="3">
    <source>
        <dbReference type="RefSeq" id="XP_026728026.1"/>
    </source>
</evidence>
<evidence type="ECO:0000313" key="2">
    <source>
        <dbReference type="Proteomes" id="UP000322000"/>
    </source>
</evidence>
<dbReference type="Pfam" id="PF05380">
    <property type="entry name" value="Peptidase_A17"/>
    <property type="match status" value="1"/>
</dbReference>
<dbReference type="InterPro" id="IPR008042">
    <property type="entry name" value="Retrotrans_Pao"/>
</dbReference>